<dbReference type="SUPFAM" id="SSF47413">
    <property type="entry name" value="lambda repressor-like DNA-binding domains"/>
    <property type="match status" value="1"/>
</dbReference>
<organism evidence="5 6">
    <name type="scientific">Acinetobacter proteolyticus</name>
    <dbReference type="NCBI Taxonomy" id="1776741"/>
    <lineage>
        <taxon>Bacteria</taxon>
        <taxon>Pseudomonadati</taxon>
        <taxon>Pseudomonadota</taxon>
        <taxon>Gammaproteobacteria</taxon>
        <taxon>Moraxellales</taxon>
        <taxon>Moraxellaceae</taxon>
        <taxon>Acinetobacter</taxon>
    </lineage>
</organism>
<reference evidence="5 6" key="1">
    <citation type="submission" date="2019-10" db="EMBL/GenBank/DDBJ databases">
        <authorList>
            <person name="Karimi E."/>
        </authorList>
    </citation>
    <scope>NUCLEOTIDE SEQUENCE [LARGE SCALE GENOMIC DNA]</scope>
    <source>
        <strain evidence="5">Acinetobacter sp. 8BE</strain>
    </source>
</reference>
<dbReference type="SUPFAM" id="SSF51306">
    <property type="entry name" value="LexA/Signal peptidase"/>
    <property type="match status" value="1"/>
</dbReference>
<keyword evidence="2" id="KW-0238">DNA-binding</keyword>
<evidence type="ECO:0000313" key="6">
    <source>
        <dbReference type="Proteomes" id="UP000430404"/>
    </source>
</evidence>
<proteinExistence type="predicted"/>
<gene>
    <name evidence="5" type="ORF">ACI8B_180168</name>
</gene>
<keyword evidence="3" id="KW-0804">Transcription</keyword>
<dbReference type="CDD" id="cd06529">
    <property type="entry name" value="S24_LexA-like"/>
    <property type="match status" value="1"/>
</dbReference>
<dbReference type="SMART" id="SM00530">
    <property type="entry name" value="HTH_XRE"/>
    <property type="match status" value="1"/>
</dbReference>
<dbReference type="InterPro" id="IPR015927">
    <property type="entry name" value="Peptidase_S24_S26A/B/C"/>
</dbReference>
<dbReference type="Pfam" id="PF01381">
    <property type="entry name" value="HTH_3"/>
    <property type="match status" value="1"/>
</dbReference>
<evidence type="ECO:0000313" key="5">
    <source>
        <dbReference type="EMBL" id="VXA54697.1"/>
    </source>
</evidence>
<protein>
    <recommendedName>
        <fullName evidence="4">HTH cro/C1-type domain-containing protein</fullName>
    </recommendedName>
</protein>
<dbReference type="RefSeq" id="WP_159724850.1">
    <property type="nucleotide sequence ID" value="NZ_LR732744.1"/>
</dbReference>
<dbReference type="InterPro" id="IPR010982">
    <property type="entry name" value="Lambda_DNA-bd_dom_sf"/>
</dbReference>
<dbReference type="PANTHER" id="PTHR40661">
    <property type="match status" value="1"/>
</dbReference>
<dbReference type="Gene3D" id="2.10.109.10">
    <property type="entry name" value="Umud Fragment, subunit A"/>
    <property type="match status" value="1"/>
</dbReference>
<evidence type="ECO:0000259" key="4">
    <source>
        <dbReference type="PROSITE" id="PS50943"/>
    </source>
</evidence>
<dbReference type="PROSITE" id="PS50943">
    <property type="entry name" value="HTH_CROC1"/>
    <property type="match status" value="1"/>
</dbReference>
<dbReference type="GO" id="GO:0003677">
    <property type="term" value="F:DNA binding"/>
    <property type="evidence" value="ECO:0007669"/>
    <property type="project" value="UniProtKB-KW"/>
</dbReference>
<dbReference type="EMBL" id="CABWKZ010000010">
    <property type="protein sequence ID" value="VXA54697.1"/>
    <property type="molecule type" value="Genomic_DNA"/>
</dbReference>
<evidence type="ECO:0000256" key="3">
    <source>
        <dbReference type="ARBA" id="ARBA00023163"/>
    </source>
</evidence>
<dbReference type="AlphaFoldDB" id="A0A653K1T3"/>
<evidence type="ECO:0000256" key="1">
    <source>
        <dbReference type="ARBA" id="ARBA00023015"/>
    </source>
</evidence>
<dbReference type="InterPro" id="IPR036286">
    <property type="entry name" value="LexA/Signal_pep-like_sf"/>
</dbReference>
<dbReference type="CDD" id="cd00093">
    <property type="entry name" value="HTH_XRE"/>
    <property type="match status" value="1"/>
</dbReference>
<keyword evidence="1" id="KW-0805">Transcription regulation</keyword>
<sequence length="219" mass="24514">MLNLTSERFKSERKRLNLSQDGLANLIDVSESTIKRWESGAAIPSDKLTLCAEHGFDVVFILLGKKIGEVANSSSKFEDEFDLVNVYDVDISAGHGSICGGDARPVSRLAFRKDWLSRHGFYAKDLIIVYATGDSMFPTIQDKDPLLINTIDKSLTDGFIYVIRNGESFWVKRIQRQLDGSLLLISDNKTYPPMPLDLNGSSDVEIMGKWIPPSRGTFY</sequence>
<dbReference type="InterPro" id="IPR039418">
    <property type="entry name" value="LexA-like"/>
</dbReference>
<dbReference type="Pfam" id="PF00717">
    <property type="entry name" value="Peptidase_S24"/>
    <property type="match status" value="1"/>
</dbReference>
<dbReference type="Proteomes" id="UP000430404">
    <property type="component" value="Unassembled WGS sequence"/>
</dbReference>
<name>A0A653K1T3_9GAMM</name>
<dbReference type="InterPro" id="IPR001387">
    <property type="entry name" value="Cro/C1-type_HTH"/>
</dbReference>
<dbReference type="Gene3D" id="1.10.260.40">
    <property type="entry name" value="lambda repressor-like DNA-binding domains"/>
    <property type="match status" value="1"/>
</dbReference>
<dbReference type="PANTHER" id="PTHR40661:SF3">
    <property type="entry name" value="FELS-1 PROPHAGE TRANSCRIPTIONAL REGULATOR"/>
    <property type="match status" value="1"/>
</dbReference>
<accession>A0A653K1T3</accession>
<feature type="domain" description="HTH cro/C1-type" evidence="4">
    <location>
        <begin position="9"/>
        <end position="61"/>
    </location>
</feature>
<evidence type="ECO:0000256" key="2">
    <source>
        <dbReference type="ARBA" id="ARBA00023125"/>
    </source>
</evidence>